<dbReference type="Proteomes" id="UP000019678">
    <property type="component" value="Unassembled WGS sequence"/>
</dbReference>
<evidence type="ECO:0000313" key="1">
    <source>
        <dbReference type="EMBL" id="EYF00402.1"/>
    </source>
</evidence>
<comment type="caution">
    <text evidence="1">The sequence shown here is derived from an EMBL/GenBank/DDBJ whole genome shotgun (WGS) entry which is preliminary data.</text>
</comment>
<dbReference type="AlphaFoldDB" id="A0A017SUE2"/>
<name>A0A017SUE2_9BACT</name>
<gene>
    <name evidence="1" type="ORF">CAP_0848</name>
</gene>
<reference evidence="1 2" key="1">
    <citation type="submission" date="2013-05" db="EMBL/GenBank/DDBJ databases">
        <title>Genome assembly of Chondromyces apiculatus DSM 436.</title>
        <authorList>
            <person name="Sharma G."/>
            <person name="Khatri I."/>
            <person name="Kaur C."/>
            <person name="Mayilraj S."/>
            <person name="Subramanian S."/>
        </authorList>
    </citation>
    <scope>NUCLEOTIDE SEQUENCE [LARGE SCALE GENOMIC DNA]</scope>
    <source>
        <strain evidence="1 2">DSM 436</strain>
    </source>
</reference>
<keyword evidence="2" id="KW-1185">Reference proteome</keyword>
<dbReference type="EMBL" id="ASRX01000112">
    <property type="protein sequence ID" value="EYF00402.1"/>
    <property type="molecule type" value="Genomic_DNA"/>
</dbReference>
<evidence type="ECO:0000313" key="2">
    <source>
        <dbReference type="Proteomes" id="UP000019678"/>
    </source>
</evidence>
<protein>
    <submittedName>
        <fullName evidence="1">Uncharacterized protein</fullName>
    </submittedName>
</protein>
<dbReference type="STRING" id="1192034.CAP_0848"/>
<accession>A0A017SUE2</accession>
<proteinExistence type="predicted"/>
<sequence>MILPRDETQRQIARRHLGSLIDHRRERVASSRYANASKAESLVSRGEEGQAIVGWMPSFTSYSPDSRGSLQRLSFPAPLPSPCLAPPAPPLPTGGTCRSGAGVW</sequence>
<organism evidence="1 2">
    <name type="scientific">Chondromyces apiculatus DSM 436</name>
    <dbReference type="NCBI Taxonomy" id="1192034"/>
    <lineage>
        <taxon>Bacteria</taxon>
        <taxon>Pseudomonadati</taxon>
        <taxon>Myxococcota</taxon>
        <taxon>Polyangia</taxon>
        <taxon>Polyangiales</taxon>
        <taxon>Polyangiaceae</taxon>
        <taxon>Chondromyces</taxon>
    </lineage>
</organism>